<sequence>MQSRSQHSCLNDLKTSEPNLRLLFHFQRRIELFGSGSGNRRNFNGKIGGRAEVDLHRFRNGGRITGYGEGSQSFGRSNGRSFRGRPRGEVGIRMTIPLNK</sequence>
<accession>B7QN36</accession>
<dbReference type="VEuPathDB" id="VectorBase:ISCW015419"/>
<reference evidence="2 4" key="1">
    <citation type="submission" date="2008-03" db="EMBL/GenBank/DDBJ databases">
        <title>Annotation of Ixodes scapularis.</title>
        <authorList>
            <consortium name="Ixodes scapularis Genome Project Consortium"/>
            <person name="Caler E."/>
            <person name="Hannick L.I."/>
            <person name="Bidwell S."/>
            <person name="Joardar V."/>
            <person name="Thiagarajan M."/>
            <person name="Amedeo P."/>
            <person name="Galinsky K.J."/>
            <person name="Schobel S."/>
            <person name="Inman J."/>
            <person name="Hostetler J."/>
            <person name="Miller J."/>
            <person name="Hammond M."/>
            <person name="Megy K."/>
            <person name="Lawson D."/>
            <person name="Kodira C."/>
            <person name="Sutton G."/>
            <person name="Meyer J."/>
            <person name="Hill C.A."/>
            <person name="Birren B."/>
            <person name="Nene V."/>
            <person name="Collins F."/>
            <person name="Alarcon-Chaidez F."/>
            <person name="Wikel S."/>
            <person name="Strausberg R."/>
        </authorList>
    </citation>
    <scope>NUCLEOTIDE SEQUENCE [LARGE SCALE GENOMIC DNA]</scope>
    <source>
        <strain evidence="4">Wikel</strain>
        <strain evidence="2">Wikel colony</strain>
    </source>
</reference>
<reference evidence="3" key="2">
    <citation type="submission" date="2020-05" db="UniProtKB">
        <authorList>
            <consortium name="EnsemblMetazoa"/>
        </authorList>
    </citation>
    <scope>IDENTIFICATION</scope>
    <source>
        <strain evidence="3">wikel</strain>
    </source>
</reference>
<name>B7QN36_IXOSC</name>
<organism>
    <name type="scientific">Ixodes scapularis</name>
    <name type="common">Black-legged tick</name>
    <name type="synonym">Deer tick</name>
    <dbReference type="NCBI Taxonomy" id="6945"/>
    <lineage>
        <taxon>Eukaryota</taxon>
        <taxon>Metazoa</taxon>
        <taxon>Ecdysozoa</taxon>
        <taxon>Arthropoda</taxon>
        <taxon>Chelicerata</taxon>
        <taxon>Arachnida</taxon>
        <taxon>Acari</taxon>
        <taxon>Parasitiformes</taxon>
        <taxon>Ixodida</taxon>
        <taxon>Ixodoidea</taxon>
        <taxon>Ixodidae</taxon>
        <taxon>Ixodinae</taxon>
        <taxon>Ixodes</taxon>
    </lineage>
</organism>
<protein>
    <submittedName>
        <fullName evidence="2 3">Secreted salivary gland peptide, putative</fullName>
    </submittedName>
</protein>
<dbReference type="Proteomes" id="UP000001555">
    <property type="component" value="Unassembled WGS sequence"/>
</dbReference>
<dbReference type="EMBL" id="DS975969">
    <property type="protein sequence ID" value="EEC20258.1"/>
    <property type="molecule type" value="Genomic_DNA"/>
</dbReference>
<dbReference type="PaxDb" id="6945-B7QN36"/>
<dbReference type="InParanoid" id="B7QN36"/>
<evidence type="ECO:0000313" key="4">
    <source>
        <dbReference type="Proteomes" id="UP000001555"/>
    </source>
</evidence>
<dbReference type="AlphaFoldDB" id="B7QN36"/>
<feature type="compositionally biased region" description="Low complexity" evidence="1">
    <location>
        <begin position="70"/>
        <end position="81"/>
    </location>
</feature>
<proteinExistence type="predicted"/>
<dbReference type="OrthoDB" id="6481312at2759"/>
<keyword evidence="4" id="KW-1185">Reference proteome</keyword>
<evidence type="ECO:0000313" key="3">
    <source>
        <dbReference type="EnsemblMetazoa" id="ISCW015419-PA"/>
    </source>
</evidence>
<gene>
    <name evidence="2" type="ORF">IscW_ISCW015419</name>
</gene>
<evidence type="ECO:0000256" key="1">
    <source>
        <dbReference type="SAM" id="MobiDB-lite"/>
    </source>
</evidence>
<dbReference type="EnsemblMetazoa" id="ISCW015419-RA">
    <property type="protein sequence ID" value="ISCW015419-PA"/>
    <property type="gene ID" value="ISCW015419"/>
</dbReference>
<dbReference type="HOGENOM" id="CLU_2309108_0_0_1"/>
<evidence type="ECO:0000313" key="2">
    <source>
        <dbReference type="EMBL" id="EEC20258.1"/>
    </source>
</evidence>
<dbReference type="EMBL" id="ABJB010868979">
    <property type="status" value="NOT_ANNOTATED_CDS"/>
    <property type="molecule type" value="Genomic_DNA"/>
</dbReference>
<feature type="region of interest" description="Disordered" evidence="1">
    <location>
        <begin position="65"/>
        <end position="88"/>
    </location>
</feature>
<dbReference type="VEuPathDB" id="VectorBase:ISCI015419"/>
<dbReference type="VEuPathDB" id="VectorBase:ISCP_005268"/>